<keyword evidence="2" id="KW-1015">Disulfide bond</keyword>
<dbReference type="PANTHER" id="PTHR22803">
    <property type="entry name" value="MANNOSE, PHOSPHOLIPASE, LECTIN RECEPTOR RELATED"/>
    <property type="match status" value="1"/>
</dbReference>
<dbReference type="CDD" id="cd03590">
    <property type="entry name" value="CLECT_DC-SIGN_like"/>
    <property type="match status" value="1"/>
</dbReference>
<evidence type="ECO:0000256" key="2">
    <source>
        <dbReference type="ARBA" id="ARBA00023157"/>
    </source>
</evidence>
<keyword evidence="1" id="KW-0430">Lectin</keyword>
<dbReference type="Proteomes" id="UP000265040">
    <property type="component" value="Chromosome 1"/>
</dbReference>
<dbReference type="Ensembl" id="ENSATET00000067862.2">
    <property type="protein sequence ID" value="ENSATEP00000071275.2"/>
    <property type="gene ID" value="ENSATEG00000031088.1"/>
</dbReference>
<dbReference type="GO" id="GO:0030246">
    <property type="term" value="F:carbohydrate binding"/>
    <property type="evidence" value="ECO:0007669"/>
    <property type="project" value="UniProtKB-KW"/>
</dbReference>
<proteinExistence type="predicted"/>
<dbReference type="AlphaFoldDB" id="A0A7N6C2U3"/>
<dbReference type="PROSITE" id="PS50041">
    <property type="entry name" value="C_TYPE_LECTIN_2"/>
    <property type="match status" value="1"/>
</dbReference>
<keyword evidence="6" id="KW-1185">Reference proteome</keyword>
<organism evidence="5 6">
    <name type="scientific">Anabas testudineus</name>
    <name type="common">Climbing perch</name>
    <name type="synonym">Anthias testudineus</name>
    <dbReference type="NCBI Taxonomy" id="64144"/>
    <lineage>
        <taxon>Eukaryota</taxon>
        <taxon>Metazoa</taxon>
        <taxon>Chordata</taxon>
        <taxon>Craniata</taxon>
        <taxon>Vertebrata</taxon>
        <taxon>Euteleostomi</taxon>
        <taxon>Actinopterygii</taxon>
        <taxon>Neopterygii</taxon>
        <taxon>Teleostei</taxon>
        <taxon>Neoteleostei</taxon>
        <taxon>Acanthomorphata</taxon>
        <taxon>Anabantaria</taxon>
        <taxon>Anabantiformes</taxon>
        <taxon>Anabantoidei</taxon>
        <taxon>Anabantidae</taxon>
        <taxon>Anabas</taxon>
    </lineage>
</organism>
<dbReference type="Gene3D" id="6.10.250.3110">
    <property type="match status" value="1"/>
</dbReference>
<reference evidence="5" key="1">
    <citation type="submission" date="2021-04" db="EMBL/GenBank/DDBJ databases">
        <authorList>
            <consortium name="Wellcome Sanger Institute Data Sharing"/>
        </authorList>
    </citation>
    <scope>NUCLEOTIDE SEQUENCE [LARGE SCALE GENOMIC DNA]</scope>
</reference>
<dbReference type="InterPro" id="IPR050111">
    <property type="entry name" value="C-type_lectin/snaclec_domain"/>
</dbReference>
<dbReference type="InterPro" id="IPR033989">
    <property type="entry name" value="CD209-like_CTLD"/>
</dbReference>
<name>A0A7N6C2U3_ANATE</name>
<protein>
    <recommendedName>
        <fullName evidence="4">C-type lectin domain-containing protein</fullName>
    </recommendedName>
</protein>
<accession>A0A7N6C2U3</accession>
<feature type="domain" description="C-type lectin" evidence="4">
    <location>
        <begin position="149"/>
        <end position="263"/>
    </location>
</feature>
<dbReference type="InterPro" id="IPR001304">
    <property type="entry name" value="C-type_lectin-like"/>
</dbReference>
<dbReference type="SMART" id="SM00034">
    <property type="entry name" value="CLECT"/>
    <property type="match status" value="1"/>
</dbReference>
<evidence type="ECO:0000259" key="4">
    <source>
        <dbReference type="PROSITE" id="PS50041"/>
    </source>
</evidence>
<dbReference type="Pfam" id="PF00059">
    <property type="entry name" value="Lectin_C"/>
    <property type="match status" value="1"/>
</dbReference>
<dbReference type="Gene3D" id="3.10.100.10">
    <property type="entry name" value="Mannose-Binding Protein A, subunit A"/>
    <property type="match status" value="1"/>
</dbReference>
<reference evidence="5" key="3">
    <citation type="submission" date="2025-09" db="UniProtKB">
        <authorList>
            <consortium name="Ensembl"/>
        </authorList>
    </citation>
    <scope>IDENTIFICATION</scope>
</reference>
<evidence type="ECO:0000256" key="3">
    <source>
        <dbReference type="SAM" id="Coils"/>
    </source>
</evidence>
<dbReference type="SUPFAM" id="SSF56436">
    <property type="entry name" value="C-type lectin-like"/>
    <property type="match status" value="1"/>
</dbReference>
<sequence>MEMSNLPVASVRSSALKTATCEDGKVAAAVPGKTLHSWIGVSFCVLCVLQAALNISLRLAFYNLTEERDEWKRNLTLQLELFNKERGELKEQLDLCASQQTSLLEERDELKKKLDDFTSQQTSLSEERDELKKKLDDFIYYSQQQWVYLGGSFYYISSNKRTWQQSRDYCLQKRADLIIVNSKEEQTLTRQWQDNMWIGLTDREKEGTWKWVDGTPLITSYWGINEPNSFGNREEDCGEVRLHKFENNWNDESCDVQRVWICEKKLPQ</sequence>
<evidence type="ECO:0000256" key="1">
    <source>
        <dbReference type="ARBA" id="ARBA00022734"/>
    </source>
</evidence>
<evidence type="ECO:0000313" key="5">
    <source>
        <dbReference type="Ensembl" id="ENSATEP00000071275.2"/>
    </source>
</evidence>
<dbReference type="InterPro" id="IPR016186">
    <property type="entry name" value="C-type_lectin-like/link_sf"/>
</dbReference>
<reference evidence="5" key="2">
    <citation type="submission" date="2025-08" db="UniProtKB">
        <authorList>
            <consortium name="Ensembl"/>
        </authorList>
    </citation>
    <scope>IDENTIFICATION</scope>
</reference>
<dbReference type="InterPro" id="IPR016187">
    <property type="entry name" value="CTDL_fold"/>
</dbReference>
<keyword evidence="3" id="KW-0175">Coiled coil</keyword>
<dbReference type="PROSITE" id="PS00615">
    <property type="entry name" value="C_TYPE_LECTIN_1"/>
    <property type="match status" value="1"/>
</dbReference>
<feature type="coiled-coil region" evidence="3">
    <location>
        <begin position="72"/>
        <end position="134"/>
    </location>
</feature>
<dbReference type="GeneTree" id="ENSGT01020000230338"/>
<dbReference type="InterPro" id="IPR018378">
    <property type="entry name" value="C-type_lectin_CS"/>
</dbReference>
<evidence type="ECO:0000313" key="6">
    <source>
        <dbReference type="Proteomes" id="UP000265040"/>
    </source>
</evidence>